<comment type="caution">
    <text evidence="3">The sequence shown here is derived from an EMBL/GenBank/DDBJ whole genome shotgun (WGS) entry which is preliminary data.</text>
</comment>
<dbReference type="Proteomes" id="UP000607653">
    <property type="component" value="Unassembled WGS sequence"/>
</dbReference>
<organism evidence="3 4">
    <name type="scientific">Nelumbo nucifera</name>
    <name type="common">Sacred lotus</name>
    <dbReference type="NCBI Taxonomy" id="4432"/>
    <lineage>
        <taxon>Eukaryota</taxon>
        <taxon>Viridiplantae</taxon>
        <taxon>Streptophyta</taxon>
        <taxon>Embryophyta</taxon>
        <taxon>Tracheophyta</taxon>
        <taxon>Spermatophyta</taxon>
        <taxon>Magnoliopsida</taxon>
        <taxon>Proteales</taxon>
        <taxon>Nelumbonaceae</taxon>
        <taxon>Nelumbo</taxon>
    </lineage>
</organism>
<evidence type="ECO:0000313" key="3">
    <source>
        <dbReference type="EMBL" id="DAD34559.1"/>
    </source>
</evidence>
<dbReference type="EMBL" id="DUZY01000004">
    <property type="protein sequence ID" value="DAD34559.1"/>
    <property type="molecule type" value="Genomic_DNA"/>
</dbReference>
<accession>A0A822YT11</accession>
<proteinExistence type="predicted"/>
<keyword evidence="2" id="KW-0732">Signal</keyword>
<evidence type="ECO:0000256" key="2">
    <source>
        <dbReference type="SAM" id="SignalP"/>
    </source>
</evidence>
<protein>
    <submittedName>
        <fullName evidence="3">Uncharacterized protein</fullName>
    </submittedName>
</protein>
<name>A0A822YT11_NELNU</name>
<gene>
    <name evidence="3" type="ORF">HUJ06_005199</name>
</gene>
<evidence type="ECO:0000313" key="4">
    <source>
        <dbReference type="Proteomes" id="UP000607653"/>
    </source>
</evidence>
<feature type="chain" id="PRO_5032268283" evidence="2">
    <location>
        <begin position="26"/>
        <end position="68"/>
    </location>
</feature>
<reference evidence="3 4" key="1">
    <citation type="journal article" date="2020" name="Mol. Biol. Evol.">
        <title>Distinct Expression and Methylation Patterns for Genes with Different Fates following a Single Whole-Genome Duplication in Flowering Plants.</title>
        <authorList>
            <person name="Shi T."/>
            <person name="Rahmani R.S."/>
            <person name="Gugger P.F."/>
            <person name="Wang M."/>
            <person name="Li H."/>
            <person name="Zhang Y."/>
            <person name="Li Z."/>
            <person name="Wang Q."/>
            <person name="Van de Peer Y."/>
            <person name="Marchal K."/>
            <person name="Chen J."/>
        </authorList>
    </citation>
    <scope>NUCLEOTIDE SEQUENCE [LARGE SCALE GENOMIC DNA]</scope>
    <source>
        <tissue evidence="3">Leaf</tissue>
    </source>
</reference>
<evidence type="ECO:0000256" key="1">
    <source>
        <dbReference type="SAM" id="MobiDB-lite"/>
    </source>
</evidence>
<keyword evidence="4" id="KW-1185">Reference proteome</keyword>
<feature type="region of interest" description="Disordered" evidence="1">
    <location>
        <begin position="37"/>
        <end position="68"/>
    </location>
</feature>
<feature type="signal peptide" evidence="2">
    <location>
        <begin position="1"/>
        <end position="25"/>
    </location>
</feature>
<feature type="compositionally biased region" description="Basic and acidic residues" evidence="1">
    <location>
        <begin position="42"/>
        <end position="59"/>
    </location>
</feature>
<dbReference type="AlphaFoldDB" id="A0A822YT11"/>
<sequence>MIYYHLVRVLLQLLLELYEARPTASIDLFAEKNQKAQVDGASEGRRSDWREKRWRGDERRRRKKKRKV</sequence>